<dbReference type="Proteomes" id="UP001145114">
    <property type="component" value="Unassembled WGS sequence"/>
</dbReference>
<evidence type="ECO:0000313" key="1">
    <source>
        <dbReference type="EMBL" id="KAJ1680277.1"/>
    </source>
</evidence>
<gene>
    <name evidence="1" type="primary">MVP1</name>
    <name evidence="1" type="ORF">EV182_000329</name>
</gene>
<name>A0ACC1HYE6_9FUNG</name>
<dbReference type="EMBL" id="JAMZIH010000011">
    <property type="protein sequence ID" value="KAJ1680277.1"/>
    <property type="molecule type" value="Genomic_DNA"/>
</dbReference>
<accession>A0ACC1HYE6</accession>
<evidence type="ECO:0000313" key="2">
    <source>
        <dbReference type="Proteomes" id="UP001145114"/>
    </source>
</evidence>
<organism evidence="1 2">
    <name type="scientific">Spiromyces aspiralis</name>
    <dbReference type="NCBI Taxonomy" id="68401"/>
    <lineage>
        <taxon>Eukaryota</taxon>
        <taxon>Fungi</taxon>
        <taxon>Fungi incertae sedis</taxon>
        <taxon>Zoopagomycota</taxon>
        <taxon>Kickxellomycotina</taxon>
        <taxon>Kickxellomycetes</taxon>
        <taxon>Kickxellales</taxon>
        <taxon>Kickxellaceae</taxon>
        <taxon>Spiromyces</taxon>
    </lineage>
</organism>
<reference evidence="1" key="1">
    <citation type="submission" date="2022-06" db="EMBL/GenBank/DDBJ databases">
        <title>Phylogenomic reconstructions and comparative analyses of Kickxellomycotina fungi.</title>
        <authorList>
            <person name="Reynolds N.K."/>
            <person name="Stajich J.E."/>
            <person name="Barry K."/>
            <person name="Grigoriev I.V."/>
            <person name="Crous P."/>
            <person name="Smith M.E."/>
        </authorList>
    </citation>
    <scope>NUCLEOTIDE SEQUENCE</scope>
    <source>
        <strain evidence="1">RSA 2271</strain>
    </source>
</reference>
<sequence>MFSDNPWGTDDSQNSFAVPTFRSSLDVPPVLSHDIPAQHHALFSEVSGGMSWATADILRQLFASAGLSDIQISEARIRRMRPLLRTILSTVNVNLEEPATMAKFSLAVSLATLAQNGLAPTLDMLEQYRDDLPELKINETAHSSELGHIKTSLDGDKLGYGSDDTTDEDEDEDFGEMESAMYGTNGQAASGKGAAVAVSAAASAAAMSRLSLEAQAKPRSGSVQAGEQRPTPESVGRNVSRAQSAKTSISDVSVLAENESPEDLEVDQWKLDKEDVTVKEAKEKGGVLFKHINYEVTSKTFASHVVRRYNDFFWISEYMVKRYPYRMLPNIPPKGFPDNRILGLTRFSNAIVRTPFLRKDRAIQAFFKSKEEFSRVIKASSFPTTPERPNIEELKAAFNFEKAQRLFASLEAVTRKIDQDEAMFRSQIIHLEKIARFSHGIGEEMYGISNATRQHNVPRESGGGPSDIPEGVRSVISSSRPRAMRVLRDNMEEVSMHFGNTSLLEKAKAEVAKSVTAEHMRRYYDVIVSLKHLISRLKDADKAPTIEKVNERIEYLRQQLGRLQNQPDTSLSSIEKINHQLKDEFDNLDGLNYEVELMQLRFYQEIRRYERTLSFLGTIYSQISQDQIKHHTLMLNAWKQALEASKSMPTNPLDYV</sequence>
<protein>
    <submittedName>
        <fullName evidence="1">Sorting nexin mvp1</fullName>
    </submittedName>
</protein>
<comment type="caution">
    <text evidence="1">The sequence shown here is derived from an EMBL/GenBank/DDBJ whole genome shotgun (WGS) entry which is preliminary data.</text>
</comment>
<proteinExistence type="predicted"/>
<keyword evidence="2" id="KW-1185">Reference proteome</keyword>